<feature type="chain" id="PRO_5045799443" description="DUF1579 domain-containing protein" evidence="1">
    <location>
        <begin position="29"/>
        <end position="204"/>
    </location>
</feature>
<gene>
    <name evidence="2" type="ORF">LXT12_12360</name>
</gene>
<comment type="caution">
    <text evidence="2">The sequence shown here is derived from an EMBL/GenBank/DDBJ whole genome shotgun (WGS) entry which is preliminary data.</text>
</comment>
<evidence type="ECO:0008006" key="4">
    <source>
        <dbReference type="Google" id="ProtNLM"/>
    </source>
</evidence>
<feature type="signal peptide" evidence="1">
    <location>
        <begin position="1"/>
        <end position="28"/>
    </location>
</feature>
<evidence type="ECO:0000313" key="3">
    <source>
        <dbReference type="Proteomes" id="UP001201463"/>
    </source>
</evidence>
<sequence length="204" mass="22948">MTPSSAQIRRCLAGLAFLAAAASPAADAAQPPGYTLERRGDSRDFDFLAGAWTTVQRRLKARGVGSHDWDEFPAHLCMTPYLDGIANVDELFMPTLKRRGLTLRTFDTAKRQWSIHWVATPSGRFDPVPVVGGFEGRRGEFYGEDKDGDKPVKVRFIWESLDRDHARWQQAFSYDDAHWETNWTADFTRADPATLCDQGRPRGG</sequence>
<name>A0ABS8XE63_9BURK</name>
<dbReference type="EMBL" id="JAJTWT010000004">
    <property type="protein sequence ID" value="MCE4538043.1"/>
    <property type="molecule type" value="Genomic_DNA"/>
</dbReference>
<accession>A0ABS8XE63</accession>
<keyword evidence="3" id="KW-1185">Reference proteome</keyword>
<keyword evidence="1" id="KW-0732">Signal</keyword>
<protein>
    <recommendedName>
        <fullName evidence="4">DUF1579 domain-containing protein</fullName>
    </recommendedName>
</protein>
<evidence type="ECO:0000313" key="2">
    <source>
        <dbReference type="EMBL" id="MCE4538043.1"/>
    </source>
</evidence>
<reference evidence="2 3" key="1">
    <citation type="submission" date="2021-12" db="EMBL/GenBank/DDBJ databases">
        <title>Genome seq of p7.</title>
        <authorList>
            <person name="Seo T."/>
        </authorList>
    </citation>
    <scope>NUCLEOTIDE SEQUENCE [LARGE SCALE GENOMIC DNA]</scope>
    <source>
        <strain evidence="2 3">P7</strain>
    </source>
</reference>
<organism evidence="2 3">
    <name type="scientific">Pelomonas caseinilytica</name>
    <dbReference type="NCBI Taxonomy" id="2906763"/>
    <lineage>
        <taxon>Bacteria</taxon>
        <taxon>Pseudomonadati</taxon>
        <taxon>Pseudomonadota</taxon>
        <taxon>Betaproteobacteria</taxon>
        <taxon>Burkholderiales</taxon>
        <taxon>Sphaerotilaceae</taxon>
        <taxon>Roseateles</taxon>
    </lineage>
</organism>
<proteinExistence type="predicted"/>
<dbReference type="RefSeq" id="WP_233392449.1">
    <property type="nucleotide sequence ID" value="NZ_JAJTWT010000004.1"/>
</dbReference>
<dbReference type="Proteomes" id="UP001201463">
    <property type="component" value="Unassembled WGS sequence"/>
</dbReference>
<evidence type="ECO:0000256" key="1">
    <source>
        <dbReference type="SAM" id="SignalP"/>
    </source>
</evidence>